<keyword evidence="7" id="KW-1185">Reference proteome</keyword>
<keyword evidence="2 4" id="KW-0238">DNA-binding</keyword>
<dbReference type="Proteomes" id="UP000682811">
    <property type="component" value="Unassembled WGS sequence"/>
</dbReference>
<dbReference type="InterPro" id="IPR049149">
    <property type="entry name" value="TetR/AcrR_C"/>
</dbReference>
<dbReference type="PRINTS" id="PR00455">
    <property type="entry name" value="HTHTETR"/>
</dbReference>
<evidence type="ECO:0000256" key="1">
    <source>
        <dbReference type="ARBA" id="ARBA00023015"/>
    </source>
</evidence>
<dbReference type="InterPro" id="IPR009057">
    <property type="entry name" value="Homeodomain-like_sf"/>
</dbReference>
<evidence type="ECO:0000256" key="4">
    <source>
        <dbReference type="PROSITE-ProRule" id="PRU00335"/>
    </source>
</evidence>
<reference evidence="6 7" key="1">
    <citation type="submission" date="2021-03" db="EMBL/GenBank/DDBJ databases">
        <title>Antimicrobial resistance genes in bacteria isolated from Japanese honey, and their potential for conferring macrolide and lincosamide resistance in the American foulbrood pathogen Paenibacillus larvae.</title>
        <authorList>
            <person name="Okamoto M."/>
            <person name="Kumagai M."/>
            <person name="Kanamori H."/>
            <person name="Takamatsu D."/>
        </authorList>
    </citation>
    <scope>NUCLEOTIDE SEQUENCE [LARGE SCALE GENOMIC DNA]</scope>
    <source>
        <strain evidence="6 7">J34TS1</strain>
    </source>
</reference>
<feature type="DNA-binding region" description="H-T-H motif" evidence="4">
    <location>
        <begin position="32"/>
        <end position="51"/>
    </location>
</feature>
<evidence type="ECO:0000256" key="2">
    <source>
        <dbReference type="ARBA" id="ARBA00023125"/>
    </source>
</evidence>
<evidence type="ECO:0000313" key="7">
    <source>
        <dbReference type="Proteomes" id="UP000682811"/>
    </source>
</evidence>
<dbReference type="PANTHER" id="PTHR43479:SF11">
    <property type="entry name" value="ACREF_ENVCD OPERON REPRESSOR-RELATED"/>
    <property type="match status" value="1"/>
</dbReference>
<dbReference type="InterPro" id="IPR050624">
    <property type="entry name" value="HTH-type_Tx_Regulator"/>
</dbReference>
<name>A0A919YB17_9BACL</name>
<dbReference type="Gene3D" id="1.10.357.10">
    <property type="entry name" value="Tetracycline Repressor, domain 2"/>
    <property type="match status" value="1"/>
</dbReference>
<organism evidence="6 7">
    <name type="scientific">Paenibacillus azoreducens</name>
    <dbReference type="NCBI Taxonomy" id="116718"/>
    <lineage>
        <taxon>Bacteria</taxon>
        <taxon>Bacillati</taxon>
        <taxon>Bacillota</taxon>
        <taxon>Bacilli</taxon>
        <taxon>Bacillales</taxon>
        <taxon>Paenibacillaceae</taxon>
        <taxon>Paenibacillus</taxon>
    </lineage>
</organism>
<dbReference type="PROSITE" id="PS01081">
    <property type="entry name" value="HTH_TETR_1"/>
    <property type="match status" value="1"/>
</dbReference>
<dbReference type="SUPFAM" id="SSF46689">
    <property type="entry name" value="Homeodomain-like"/>
    <property type="match status" value="1"/>
</dbReference>
<dbReference type="GO" id="GO:0045892">
    <property type="term" value="P:negative regulation of DNA-templated transcription"/>
    <property type="evidence" value="ECO:0007669"/>
    <property type="project" value="UniProtKB-ARBA"/>
</dbReference>
<evidence type="ECO:0000256" key="3">
    <source>
        <dbReference type="ARBA" id="ARBA00023163"/>
    </source>
</evidence>
<dbReference type="InterPro" id="IPR001647">
    <property type="entry name" value="HTH_TetR"/>
</dbReference>
<evidence type="ECO:0000313" key="6">
    <source>
        <dbReference type="EMBL" id="GIO45555.1"/>
    </source>
</evidence>
<proteinExistence type="predicted"/>
<accession>A0A919YB17</accession>
<dbReference type="AlphaFoldDB" id="A0A919YB17"/>
<dbReference type="FunFam" id="1.10.10.60:FF:000141">
    <property type="entry name" value="TetR family transcriptional regulator"/>
    <property type="match status" value="1"/>
</dbReference>
<dbReference type="EMBL" id="BORT01000001">
    <property type="protein sequence ID" value="GIO45555.1"/>
    <property type="molecule type" value="Genomic_DNA"/>
</dbReference>
<dbReference type="Pfam" id="PF21303">
    <property type="entry name" value="TetR_C_39"/>
    <property type="match status" value="1"/>
</dbReference>
<keyword evidence="1" id="KW-0805">Transcription regulation</keyword>
<comment type="caution">
    <text evidence="6">The sequence shown here is derived from an EMBL/GenBank/DDBJ whole genome shotgun (WGS) entry which is preliminary data.</text>
</comment>
<dbReference type="RefSeq" id="WP_212976714.1">
    <property type="nucleotide sequence ID" value="NZ_AP025343.1"/>
</dbReference>
<dbReference type="InterPro" id="IPR023772">
    <property type="entry name" value="DNA-bd_HTH_TetR-type_CS"/>
</dbReference>
<dbReference type="Pfam" id="PF00440">
    <property type="entry name" value="TetR_N"/>
    <property type="match status" value="1"/>
</dbReference>
<evidence type="ECO:0000259" key="5">
    <source>
        <dbReference type="PROSITE" id="PS50977"/>
    </source>
</evidence>
<gene>
    <name evidence="6" type="ORF">J34TS1_03200</name>
</gene>
<dbReference type="PANTHER" id="PTHR43479">
    <property type="entry name" value="ACREF/ENVCD OPERON REPRESSOR-RELATED"/>
    <property type="match status" value="1"/>
</dbReference>
<sequence>MTRILKEPEERRNEILDAAEQLFFTKGYAKTTVNDILQAIGIAKGTFYYYFKSKEEVMDAVVMRYIDAGVEAAKRIASNNGLSVHEKLFQIIMAQKPDTGRKGRLIEQFHQPENAQIHQSSLALTIHKLTPVLTEVIEQGIKEKLFRNPYPKESMEILLAASQFLFDEGIFSWESEEYARKIEAFIYNMEMMLGAEKGSFAYVSRLIQTQPELADSDGGKEAGREGEQ</sequence>
<feature type="domain" description="HTH tetR-type" evidence="5">
    <location>
        <begin position="9"/>
        <end position="69"/>
    </location>
</feature>
<dbReference type="GO" id="GO:0003677">
    <property type="term" value="F:DNA binding"/>
    <property type="evidence" value="ECO:0007669"/>
    <property type="project" value="UniProtKB-UniRule"/>
</dbReference>
<protein>
    <submittedName>
        <fullName evidence="6">TetR family transcriptional regulator</fullName>
    </submittedName>
</protein>
<keyword evidence="3" id="KW-0804">Transcription</keyword>
<dbReference type="PROSITE" id="PS50977">
    <property type="entry name" value="HTH_TETR_2"/>
    <property type="match status" value="1"/>
</dbReference>